<dbReference type="Pfam" id="PF10294">
    <property type="entry name" value="Methyltransf_16"/>
    <property type="match status" value="1"/>
</dbReference>
<dbReference type="Gene3D" id="3.40.50.150">
    <property type="entry name" value="Vaccinia Virus protein VP39"/>
    <property type="match status" value="1"/>
</dbReference>
<reference evidence="1" key="1">
    <citation type="journal article" date="2023" name="Mol. Phylogenet. Evol.">
        <title>Genome-scale phylogeny and comparative genomics of the fungal order Sordariales.</title>
        <authorList>
            <person name="Hensen N."/>
            <person name="Bonometti L."/>
            <person name="Westerberg I."/>
            <person name="Brannstrom I.O."/>
            <person name="Guillou S."/>
            <person name="Cros-Aarteil S."/>
            <person name="Calhoun S."/>
            <person name="Haridas S."/>
            <person name="Kuo A."/>
            <person name="Mondo S."/>
            <person name="Pangilinan J."/>
            <person name="Riley R."/>
            <person name="LaButti K."/>
            <person name="Andreopoulos B."/>
            <person name="Lipzen A."/>
            <person name="Chen C."/>
            <person name="Yan M."/>
            <person name="Daum C."/>
            <person name="Ng V."/>
            <person name="Clum A."/>
            <person name="Steindorff A."/>
            <person name="Ohm R.A."/>
            <person name="Martin F."/>
            <person name="Silar P."/>
            <person name="Natvig D.O."/>
            <person name="Lalanne C."/>
            <person name="Gautier V."/>
            <person name="Ament-Velasquez S.L."/>
            <person name="Kruys A."/>
            <person name="Hutchinson M.I."/>
            <person name="Powell A.J."/>
            <person name="Barry K."/>
            <person name="Miller A.N."/>
            <person name="Grigoriev I.V."/>
            <person name="Debuchy R."/>
            <person name="Gladieux P."/>
            <person name="Hiltunen Thoren M."/>
            <person name="Johannesson H."/>
        </authorList>
    </citation>
    <scope>NUCLEOTIDE SEQUENCE</scope>
    <source>
        <strain evidence="1">CBS 560.94</strain>
    </source>
</reference>
<organism evidence="1 2">
    <name type="scientific">Neurospora tetraspora</name>
    <dbReference type="NCBI Taxonomy" id="94610"/>
    <lineage>
        <taxon>Eukaryota</taxon>
        <taxon>Fungi</taxon>
        <taxon>Dikarya</taxon>
        <taxon>Ascomycota</taxon>
        <taxon>Pezizomycotina</taxon>
        <taxon>Sordariomycetes</taxon>
        <taxon>Sordariomycetidae</taxon>
        <taxon>Sordariales</taxon>
        <taxon>Sordariaceae</taxon>
        <taxon>Neurospora</taxon>
    </lineage>
</organism>
<reference evidence="1" key="2">
    <citation type="submission" date="2023-06" db="EMBL/GenBank/DDBJ databases">
        <authorList>
            <consortium name="Lawrence Berkeley National Laboratory"/>
            <person name="Haridas S."/>
            <person name="Hensen N."/>
            <person name="Bonometti L."/>
            <person name="Westerberg I."/>
            <person name="Brannstrom I.O."/>
            <person name="Guillou S."/>
            <person name="Cros-Aarteil S."/>
            <person name="Calhoun S."/>
            <person name="Kuo A."/>
            <person name="Mondo S."/>
            <person name="Pangilinan J."/>
            <person name="Riley R."/>
            <person name="Labutti K."/>
            <person name="Andreopoulos B."/>
            <person name="Lipzen A."/>
            <person name="Chen C."/>
            <person name="Yanf M."/>
            <person name="Daum C."/>
            <person name="Ng V."/>
            <person name="Clum A."/>
            <person name="Steindorff A."/>
            <person name="Ohm R."/>
            <person name="Martin F."/>
            <person name="Silar P."/>
            <person name="Natvig D."/>
            <person name="Lalanne C."/>
            <person name="Gautier V."/>
            <person name="Ament-Velasquez S.L."/>
            <person name="Kruys A."/>
            <person name="Hutchinson M.I."/>
            <person name="Powell A.J."/>
            <person name="Barry K."/>
            <person name="Miller A.N."/>
            <person name="Grigoriev I.V."/>
            <person name="Debuchy R."/>
            <person name="Gladieux P."/>
            <person name="Thoren M.H."/>
            <person name="Johannesson H."/>
        </authorList>
    </citation>
    <scope>NUCLEOTIDE SEQUENCE</scope>
    <source>
        <strain evidence="1">CBS 560.94</strain>
    </source>
</reference>
<dbReference type="PANTHER" id="PTHR14614:SF104">
    <property type="entry name" value="N-METHYLTRANSFERASE, PUTATIVE (AFU_ORTHOLOGUE AFUA_1G17750)-RELATED"/>
    <property type="match status" value="1"/>
</dbReference>
<dbReference type="GO" id="GO:0005737">
    <property type="term" value="C:cytoplasm"/>
    <property type="evidence" value="ECO:0007669"/>
    <property type="project" value="TreeGrafter"/>
</dbReference>
<dbReference type="EMBL" id="JAUEPP010000002">
    <property type="protein sequence ID" value="KAK3350885.1"/>
    <property type="molecule type" value="Genomic_DNA"/>
</dbReference>
<evidence type="ECO:0000313" key="2">
    <source>
        <dbReference type="Proteomes" id="UP001278500"/>
    </source>
</evidence>
<dbReference type="Proteomes" id="UP001278500">
    <property type="component" value="Unassembled WGS sequence"/>
</dbReference>
<dbReference type="RefSeq" id="XP_062684180.1">
    <property type="nucleotide sequence ID" value="XM_062824307.1"/>
</dbReference>
<dbReference type="AlphaFoldDB" id="A0AAE0JJJ4"/>
<dbReference type="InterPro" id="IPR019410">
    <property type="entry name" value="Methyltransf_16"/>
</dbReference>
<name>A0AAE0JJJ4_9PEZI</name>
<dbReference type="SUPFAM" id="SSF53335">
    <property type="entry name" value="S-adenosyl-L-methionine-dependent methyltransferases"/>
    <property type="match status" value="1"/>
</dbReference>
<evidence type="ECO:0000313" key="1">
    <source>
        <dbReference type="EMBL" id="KAK3350885.1"/>
    </source>
</evidence>
<dbReference type="GeneID" id="87861461"/>
<dbReference type="GO" id="GO:0008757">
    <property type="term" value="F:S-adenosylmethionine-dependent methyltransferase activity"/>
    <property type="evidence" value="ECO:0007669"/>
    <property type="project" value="UniProtKB-ARBA"/>
</dbReference>
<comment type="caution">
    <text evidence="1">The sequence shown here is derived from an EMBL/GenBank/DDBJ whole genome shotgun (WGS) entry which is preliminary data.</text>
</comment>
<evidence type="ECO:0008006" key="3">
    <source>
        <dbReference type="Google" id="ProtNLM"/>
    </source>
</evidence>
<proteinExistence type="predicted"/>
<keyword evidence="2" id="KW-1185">Reference proteome</keyword>
<dbReference type="InterPro" id="IPR029063">
    <property type="entry name" value="SAM-dependent_MTases_sf"/>
</dbReference>
<accession>A0AAE0JJJ4</accession>
<sequence length="330" mass="36224">MALTARLSFINTTENEPSGDPEDLFAGSLGVIFTDDVTNQHGDASTALHYTSPHLSKPLRIELSDPKIAEDRSLFSHFLWNASLLLADLIEAGTLGLTPGGDTTGAGAGTVDVGKKVSVPELADFDIRGRSAIEMGAGTGLPSLMAALLGAKRVLVTDYPAPVVIENLRKNVELNLKDHREGGARGGVEVGVAVEGHGWGELETPLALENKGAFDRVLCADCLWMPWQHENLRRSIAWFLSEDDPGARAWVVGGYHTGREKMRGFFDAEKLREVGLEVERLWERDCDGNDREWAWDRGAEDLDITGRKRWLAVSVLRRIRKDADDDKAER</sequence>
<gene>
    <name evidence="1" type="ORF">B0H65DRAFT_420876</name>
</gene>
<dbReference type="CDD" id="cd02440">
    <property type="entry name" value="AdoMet_MTases"/>
    <property type="match status" value="1"/>
</dbReference>
<dbReference type="PANTHER" id="PTHR14614">
    <property type="entry name" value="HEPATOCELLULAR CARCINOMA-ASSOCIATED ANTIGEN"/>
    <property type="match status" value="1"/>
</dbReference>
<protein>
    <recommendedName>
        <fullName evidence="3">Nicotinamide N-methyltransferase</fullName>
    </recommendedName>
</protein>